<keyword evidence="2" id="KW-1185">Reference proteome</keyword>
<organism evidence="1 2">
    <name type="scientific">Undibacterium macrobrachii</name>
    <dbReference type="NCBI Taxonomy" id="1119058"/>
    <lineage>
        <taxon>Bacteria</taxon>
        <taxon>Pseudomonadati</taxon>
        <taxon>Pseudomonadota</taxon>
        <taxon>Betaproteobacteria</taxon>
        <taxon>Burkholderiales</taxon>
        <taxon>Oxalobacteraceae</taxon>
        <taxon>Undibacterium</taxon>
    </lineage>
</organism>
<protein>
    <submittedName>
        <fullName evidence="1">Uncharacterized protein</fullName>
    </submittedName>
</protein>
<evidence type="ECO:0000313" key="2">
    <source>
        <dbReference type="Proteomes" id="UP000620127"/>
    </source>
</evidence>
<gene>
    <name evidence="1" type="ORF">GCM10011282_16640</name>
</gene>
<comment type="caution">
    <text evidence="1">The sequence shown here is derived from an EMBL/GenBank/DDBJ whole genome shotgun (WGS) entry which is preliminary data.</text>
</comment>
<name>A0ABQ2XCS3_9BURK</name>
<dbReference type="Proteomes" id="UP000620127">
    <property type="component" value="Unassembled WGS sequence"/>
</dbReference>
<evidence type="ECO:0000313" key="1">
    <source>
        <dbReference type="EMBL" id="GGX11006.1"/>
    </source>
</evidence>
<dbReference type="RefSeq" id="WP_189345646.1">
    <property type="nucleotide sequence ID" value="NZ_BMYT01000002.1"/>
</dbReference>
<accession>A0ABQ2XCS3</accession>
<sequence>MRRQKKIEAITFTALSLRKKTGFSGLVFVQMKSSLSLPKMRIFQMLMNKDFELINTLNTLINAPI</sequence>
<proteinExistence type="predicted"/>
<reference evidence="2" key="1">
    <citation type="journal article" date="2019" name="Int. J. Syst. Evol. Microbiol.">
        <title>The Global Catalogue of Microorganisms (GCM) 10K type strain sequencing project: providing services to taxonomists for standard genome sequencing and annotation.</title>
        <authorList>
            <consortium name="The Broad Institute Genomics Platform"/>
            <consortium name="The Broad Institute Genome Sequencing Center for Infectious Disease"/>
            <person name="Wu L."/>
            <person name="Ma J."/>
        </authorList>
    </citation>
    <scope>NUCLEOTIDE SEQUENCE [LARGE SCALE GENOMIC DNA]</scope>
    <source>
        <strain evidence="2">KCTC 23916</strain>
    </source>
</reference>
<dbReference type="EMBL" id="BMYT01000002">
    <property type="protein sequence ID" value="GGX11006.1"/>
    <property type="molecule type" value="Genomic_DNA"/>
</dbReference>